<evidence type="ECO:0000256" key="1">
    <source>
        <dbReference type="SAM" id="Phobius"/>
    </source>
</evidence>
<dbReference type="InterPro" id="IPR031308">
    <property type="entry name" value="UCP028777"/>
</dbReference>
<comment type="caution">
    <text evidence="3">The sequence shown here is derived from an EMBL/GenBank/DDBJ whole genome shotgun (WGS) entry which is preliminary data.</text>
</comment>
<dbReference type="Proteomes" id="UP000255036">
    <property type="component" value="Unassembled WGS sequence"/>
</dbReference>
<feature type="transmembrane region" description="Helical" evidence="1">
    <location>
        <begin position="6"/>
        <end position="35"/>
    </location>
</feature>
<dbReference type="GO" id="GO:0005886">
    <property type="term" value="C:plasma membrane"/>
    <property type="evidence" value="ECO:0007669"/>
    <property type="project" value="TreeGrafter"/>
</dbReference>
<evidence type="ECO:0000313" key="3">
    <source>
        <dbReference type="EMBL" id="RDU24284.1"/>
    </source>
</evidence>
<dbReference type="OrthoDB" id="9790567at2"/>
<reference evidence="3 4" key="1">
    <citation type="submission" date="2018-07" db="EMBL/GenBank/DDBJ databases">
        <title>Anaerosacharophilus polymeroproducens gen. nov. sp. nov., an anaerobic bacterium isolated from salt field.</title>
        <authorList>
            <person name="Kim W."/>
            <person name="Yang S.-H."/>
            <person name="Oh J."/>
            <person name="Lee J.-H."/>
            <person name="Kwon K.K."/>
        </authorList>
    </citation>
    <scope>NUCLEOTIDE SEQUENCE [LARGE SCALE GENOMIC DNA]</scope>
    <source>
        <strain evidence="3 4">MCWD5</strain>
    </source>
</reference>
<feature type="transmembrane region" description="Helical" evidence="1">
    <location>
        <begin position="56"/>
        <end position="74"/>
    </location>
</feature>
<gene>
    <name evidence="3" type="ORF">DWV06_04735</name>
</gene>
<dbReference type="InterPro" id="IPR005185">
    <property type="entry name" value="YccF"/>
</dbReference>
<dbReference type="PANTHER" id="PTHR42903">
    <property type="entry name" value="INNER MEMBRANE PROTEIN YCCF"/>
    <property type="match status" value="1"/>
</dbReference>
<keyword evidence="4" id="KW-1185">Reference proteome</keyword>
<dbReference type="EMBL" id="QRCT01000013">
    <property type="protein sequence ID" value="RDU24284.1"/>
    <property type="molecule type" value="Genomic_DNA"/>
</dbReference>
<evidence type="ECO:0000259" key="2">
    <source>
        <dbReference type="Pfam" id="PF03733"/>
    </source>
</evidence>
<proteinExistence type="predicted"/>
<organism evidence="3 4">
    <name type="scientific">Anaerosacchariphilus polymeriproducens</name>
    <dbReference type="NCBI Taxonomy" id="1812858"/>
    <lineage>
        <taxon>Bacteria</taxon>
        <taxon>Bacillati</taxon>
        <taxon>Bacillota</taxon>
        <taxon>Clostridia</taxon>
        <taxon>Lachnospirales</taxon>
        <taxon>Lachnospiraceae</taxon>
        <taxon>Anaerosacchariphilus</taxon>
    </lineage>
</organism>
<feature type="domain" description="Inner membrane component" evidence="2">
    <location>
        <begin position="4"/>
        <end position="54"/>
    </location>
</feature>
<dbReference type="PANTHER" id="PTHR42903:SF1">
    <property type="entry name" value="INNER MEMBRANE PROTEIN YCCF"/>
    <property type="match status" value="1"/>
</dbReference>
<keyword evidence="1" id="KW-1133">Transmembrane helix</keyword>
<dbReference type="RefSeq" id="WP_115481028.1">
    <property type="nucleotide sequence ID" value="NZ_QRCT01000013.1"/>
</dbReference>
<dbReference type="AlphaFoldDB" id="A0A371AXJ6"/>
<accession>A0A371AXJ6</accession>
<dbReference type="InterPro" id="IPR052937">
    <property type="entry name" value="Inner_membrane_protein"/>
</dbReference>
<dbReference type="PIRSF" id="PIRSF028777">
    <property type="entry name" value="UCP028777"/>
    <property type="match status" value="1"/>
</dbReference>
<keyword evidence="1" id="KW-0472">Membrane</keyword>
<name>A0A371AXJ6_9FIRM</name>
<evidence type="ECO:0000313" key="4">
    <source>
        <dbReference type="Proteomes" id="UP000255036"/>
    </source>
</evidence>
<dbReference type="NCBIfam" id="NF008740">
    <property type="entry name" value="PRK11770.1-2"/>
    <property type="match status" value="1"/>
</dbReference>
<keyword evidence="1" id="KW-0812">Transmembrane</keyword>
<dbReference type="Pfam" id="PF03733">
    <property type="entry name" value="YccF"/>
    <property type="match status" value="2"/>
</dbReference>
<feature type="transmembrane region" description="Helical" evidence="1">
    <location>
        <begin position="80"/>
        <end position="101"/>
    </location>
</feature>
<protein>
    <submittedName>
        <fullName evidence="3">YccF domain-containing protein</fullName>
    </submittedName>
</protein>
<sequence length="120" mass="13025">MNCLGNLLWIIFGGLITGLSWLVLGCLWCITIIGIPIGLQCFKFASLSFMPFGKEVVYGGGMGSFIINVIWLLLSGIPMVIEYVVLGALFCVTIIGIPFGLQCFKLAKLSLMPFGSTIRN</sequence>
<feature type="domain" description="Inner membrane component" evidence="2">
    <location>
        <begin position="66"/>
        <end position="115"/>
    </location>
</feature>